<dbReference type="Proteomes" id="UP001283361">
    <property type="component" value="Unassembled WGS sequence"/>
</dbReference>
<dbReference type="Gene3D" id="1.10.1170.10">
    <property type="entry name" value="Inhibitor Of Apoptosis Protein (2mihbC-IAP-1), Chain A"/>
    <property type="match status" value="1"/>
</dbReference>
<evidence type="ECO:0000313" key="2">
    <source>
        <dbReference type="Proteomes" id="UP001283361"/>
    </source>
</evidence>
<dbReference type="PROSITE" id="PS50143">
    <property type="entry name" value="BIR_REPEAT_2"/>
    <property type="match status" value="1"/>
</dbReference>
<proteinExistence type="predicted"/>
<name>A0AAE0ZWJ6_9GAST</name>
<dbReference type="InterPro" id="IPR001370">
    <property type="entry name" value="BIR_rpt"/>
</dbReference>
<dbReference type="EMBL" id="JAWDGP010003180">
    <property type="protein sequence ID" value="KAK3776740.1"/>
    <property type="molecule type" value="Genomic_DNA"/>
</dbReference>
<dbReference type="SUPFAM" id="SSF57924">
    <property type="entry name" value="Inhibitor of apoptosis (IAP) repeat"/>
    <property type="match status" value="1"/>
</dbReference>
<dbReference type="PANTHER" id="PTHR10044">
    <property type="entry name" value="INHIBITOR OF APOPTOSIS"/>
    <property type="match status" value="1"/>
</dbReference>
<reference evidence="1" key="1">
    <citation type="journal article" date="2023" name="G3 (Bethesda)">
        <title>A reference genome for the long-term kleptoplast-retaining sea slug Elysia crispata morphotype clarki.</title>
        <authorList>
            <person name="Eastman K.E."/>
            <person name="Pendleton A.L."/>
            <person name="Shaikh M.A."/>
            <person name="Suttiyut T."/>
            <person name="Ogas R."/>
            <person name="Tomko P."/>
            <person name="Gavelis G."/>
            <person name="Widhalm J.R."/>
            <person name="Wisecaver J.H."/>
        </authorList>
    </citation>
    <scope>NUCLEOTIDE SEQUENCE</scope>
    <source>
        <strain evidence="1">ECLA1</strain>
    </source>
</reference>
<organism evidence="1 2">
    <name type="scientific">Elysia crispata</name>
    <name type="common">lettuce slug</name>
    <dbReference type="NCBI Taxonomy" id="231223"/>
    <lineage>
        <taxon>Eukaryota</taxon>
        <taxon>Metazoa</taxon>
        <taxon>Spiralia</taxon>
        <taxon>Lophotrochozoa</taxon>
        <taxon>Mollusca</taxon>
        <taxon>Gastropoda</taxon>
        <taxon>Heterobranchia</taxon>
        <taxon>Euthyneura</taxon>
        <taxon>Panpulmonata</taxon>
        <taxon>Sacoglossa</taxon>
        <taxon>Placobranchoidea</taxon>
        <taxon>Plakobranchidae</taxon>
        <taxon>Elysia</taxon>
    </lineage>
</organism>
<dbReference type="PANTHER" id="PTHR10044:SF139">
    <property type="entry name" value="DEATH-ASSOCIATED INHIBITOR OF APOPTOSIS 2"/>
    <property type="match status" value="1"/>
</dbReference>
<dbReference type="GO" id="GO:0005737">
    <property type="term" value="C:cytoplasm"/>
    <property type="evidence" value="ECO:0007669"/>
    <property type="project" value="TreeGrafter"/>
</dbReference>
<protein>
    <submittedName>
        <fullName evidence="1">Uncharacterized protein</fullName>
    </submittedName>
</protein>
<dbReference type="Pfam" id="PF00653">
    <property type="entry name" value="BIR"/>
    <property type="match status" value="1"/>
</dbReference>
<sequence>MIKEWNENDDIIAAHRETCTFHNLNTSFSRDQEQPTAVFEAETFLDTNNRYTFHELSIRNKQPKKVEYAGHQARLDSYKDGWKEEFAVTPKQLSEAGFYYAGYRDCARCSVLSLRYRFKTFGLKNDDTWVEHARESPFCTYLLHIVGTELCDKVQSLNKNRGTPIPLITVLEHMDTIPDFFKQKEAYRNPEIDILIDEGFDRDQATLLQSVESTIPAKLEELTVSSQGFKTSTSEEEKQDNHHFFSYGDILVR</sequence>
<keyword evidence="2" id="KW-1185">Reference proteome</keyword>
<dbReference type="GO" id="GO:0051726">
    <property type="term" value="P:regulation of cell cycle"/>
    <property type="evidence" value="ECO:0007669"/>
    <property type="project" value="TreeGrafter"/>
</dbReference>
<dbReference type="InterPro" id="IPR050784">
    <property type="entry name" value="IAP"/>
</dbReference>
<accession>A0AAE0ZWJ6</accession>
<dbReference type="AlphaFoldDB" id="A0AAE0ZWJ6"/>
<dbReference type="SMART" id="SM00238">
    <property type="entry name" value="BIR"/>
    <property type="match status" value="1"/>
</dbReference>
<comment type="caution">
    <text evidence="1">The sequence shown here is derived from an EMBL/GenBank/DDBJ whole genome shotgun (WGS) entry which is preliminary data.</text>
</comment>
<dbReference type="GO" id="GO:0005634">
    <property type="term" value="C:nucleus"/>
    <property type="evidence" value="ECO:0007669"/>
    <property type="project" value="TreeGrafter"/>
</dbReference>
<gene>
    <name evidence="1" type="ORF">RRG08_047655</name>
</gene>
<evidence type="ECO:0000313" key="1">
    <source>
        <dbReference type="EMBL" id="KAK3776740.1"/>
    </source>
</evidence>